<evidence type="ECO:0000256" key="16">
    <source>
        <dbReference type="PROSITE-ProRule" id="PRU01005"/>
    </source>
</evidence>
<evidence type="ECO:0000256" key="13">
    <source>
        <dbReference type="PIRSR" id="PIRSR001191-1"/>
    </source>
</evidence>
<keyword evidence="20" id="KW-1185">Reference proteome</keyword>
<evidence type="ECO:0000256" key="1">
    <source>
        <dbReference type="ARBA" id="ARBA00004613"/>
    </source>
</evidence>
<dbReference type="GO" id="GO:0030574">
    <property type="term" value="P:collagen catabolic process"/>
    <property type="evidence" value="ECO:0007669"/>
    <property type="project" value="TreeGrafter"/>
</dbReference>
<keyword evidence="11" id="KW-0482">Metalloprotease</keyword>
<evidence type="ECO:0000259" key="18">
    <source>
        <dbReference type="PROSITE" id="PS51670"/>
    </source>
</evidence>
<comment type="subcellular location">
    <subcellularLocation>
        <location evidence="1">Secreted</location>
    </subcellularLocation>
</comment>
<dbReference type="GO" id="GO:0006508">
    <property type="term" value="P:proteolysis"/>
    <property type="evidence" value="ECO:0007669"/>
    <property type="project" value="UniProtKB-KW"/>
</dbReference>
<dbReference type="GO" id="GO:0005576">
    <property type="term" value="C:extracellular region"/>
    <property type="evidence" value="ECO:0007669"/>
    <property type="project" value="UniProtKB-SubCell"/>
</dbReference>
<dbReference type="InterPro" id="IPR002477">
    <property type="entry name" value="Peptidoglycan-bd-like"/>
</dbReference>
<comment type="cofactor">
    <cofactor evidence="15">
        <name>Zn(2+)</name>
        <dbReference type="ChEBI" id="CHEBI:29105"/>
    </cofactor>
    <text evidence="15">Binds 2 Zn(2+) ions per subunit.</text>
</comment>
<dbReference type="SMART" id="SM00235">
    <property type="entry name" value="ZnMc"/>
    <property type="match status" value="1"/>
</dbReference>
<evidence type="ECO:0000256" key="9">
    <source>
        <dbReference type="ARBA" id="ARBA00022833"/>
    </source>
</evidence>
<organism evidence="19 20">
    <name type="scientific">Exaiptasia diaphana</name>
    <name type="common">Tropical sea anemone</name>
    <name type="synonym">Aiptasia pulchella</name>
    <dbReference type="NCBI Taxonomy" id="2652724"/>
    <lineage>
        <taxon>Eukaryota</taxon>
        <taxon>Metazoa</taxon>
        <taxon>Cnidaria</taxon>
        <taxon>Anthozoa</taxon>
        <taxon>Hexacorallia</taxon>
        <taxon>Actiniaria</taxon>
        <taxon>Aiptasiidae</taxon>
        <taxon>Exaiptasia</taxon>
    </lineage>
</organism>
<dbReference type="OrthoDB" id="406838at2759"/>
<feature type="binding site" evidence="14">
    <location>
        <position position="219"/>
    </location>
    <ligand>
        <name>Zn(2+)</name>
        <dbReference type="ChEBI" id="CHEBI:29105"/>
        <label>2</label>
        <note>catalytic</note>
    </ligand>
</feature>
<keyword evidence="9 14" id="KW-0862">Zinc</keyword>
<dbReference type="RefSeq" id="XP_020916687.1">
    <property type="nucleotide sequence ID" value="XM_021061028.2"/>
</dbReference>
<feature type="binding site" evidence="14">
    <location>
        <position position="213"/>
    </location>
    <ligand>
        <name>Zn(2+)</name>
        <dbReference type="ChEBI" id="CHEBI:29105"/>
        <label>2</label>
        <note>catalytic</note>
    </ligand>
</feature>
<dbReference type="InterPro" id="IPR036365">
    <property type="entry name" value="PGBD-like_sf"/>
</dbReference>
<dbReference type="PRINTS" id="PR00138">
    <property type="entry name" value="MATRIXIN"/>
</dbReference>
<feature type="binding site" evidence="15">
    <location>
        <position position="144"/>
    </location>
    <ligand>
        <name>Ca(2+)</name>
        <dbReference type="ChEBI" id="CHEBI:29108"/>
        <label>2</label>
    </ligand>
</feature>
<dbReference type="InterPro" id="IPR024079">
    <property type="entry name" value="MetalloPept_cat_dom_sf"/>
</dbReference>
<evidence type="ECO:0000256" key="4">
    <source>
        <dbReference type="ARBA" id="ARBA00022656"/>
    </source>
</evidence>
<dbReference type="SUPFAM" id="SSF47090">
    <property type="entry name" value="PGBD-like"/>
    <property type="match status" value="1"/>
</dbReference>
<dbReference type="EnsemblMetazoa" id="XM_021061028.2">
    <property type="protein sequence ID" value="XP_020916687.1"/>
    <property type="gene ID" value="LOC110254069"/>
</dbReference>
<feature type="binding site" evidence="15">
    <location>
        <position position="169"/>
    </location>
    <ligand>
        <name>Ca(2+)</name>
        <dbReference type="ChEBI" id="CHEBI:29108"/>
        <label>3</label>
    </ligand>
</feature>
<feature type="binding site" evidence="14">
    <location>
        <position position="209"/>
    </location>
    <ligand>
        <name>Zn(2+)</name>
        <dbReference type="ChEBI" id="CHEBI:29105"/>
        <label>2</label>
        <note>catalytic</note>
    </ligand>
</feature>
<comment type="cofactor">
    <cofactor evidence="15">
        <name>Ca(2+)</name>
        <dbReference type="ChEBI" id="CHEBI:29108"/>
    </cofactor>
    <text evidence="15">Can bind about 5 Ca(2+) ions per subunit.</text>
</comment>
<dbReference type="InterPro" id="IPR021190">
    <property type="entry name" value="Pept_M10A"/>
</dbReference>
<evidence type="ECO:0000256" key="17">
    <source>
        <dbReference type="SAM" id="SignalP"/>
    </source>
</evidence>
<dbReference type="InterPro" id="IPR006026">
    <property type="entry name" value="Peptidase_Metallo"/>
</dbReference>
<dbReference type="GO" id="GO:0090729">
    <property type="term" value="F:toxin activity"/>
    <property type="evidence" value="ECO:0007669"/>
    <property type="project" value="UniProtKB-KW"/>
</dbReference>
<keyword evidence="7 17" id="KW-0732">Signal</keyword>
<dbReference type="GO" id="GO:0030198">
    <property type="term" value="P:extracellular matrix organization"/>
    <property type="evidence" value="ECO:0007669"/>
    <property type="project" value="TreeGrafter"/>
</dbReference>
<dbReference type="PROSITE" id="PS51670">
    <property type="entry name" value="SHKT"/>
    <property type="match status" value="1"/>
</dbReference>
<dbReference type="AlphaFoldDB" id="A0A913Y881"/>
<evidence type="ECO:0000256" key="15">
    <source>
        <dbReference type="PIRSR" id="PIRSR621190-2"/>
    </source>
</evidence>
<evidence type="ECO:0000256" key="5">
    <source>
        <dbReference type="ARBA" id="ARBA00022670"/>
    </source>
</evidence>
<dbReference type="Gene3D" id="3.40.390.10">
    <property type="entry name" value="Collagenase (Catalytic Domain)"/>
    <property type="match status" value="1"/>
</dbReference>
<accession>A0A913Y881</accession>
<evidence type="ECO:0000313" key="19">
    <source>
        <dbReference type="EnsemblMetazoa" id="XP_020916687.1"/>
    </source>
</evidence>
<feature type="signal peptide" evidence="17">
    <location>
        <begin position="1"/>
        <end position="16"/>
    </location>
</feature>
<keyword evidence="5" id="KW-0645">Protease</keyword>
<dbReference type="PANTHER" id="PTHR10201:SF291">
    <property type="entry name" value="MATRIX METALLOPROTEINASE 1, ISOFORM C-RELATED"/>
    <property type="match status" value="1"/>
</dbReference>
<feature type="chain" id="PRO_5037839724" description="ShKT domain-containing protein" evidence="17">
    <location>
        <begin position="17"/>
        <end position="304"/>
    </location>
</feature>
<feature type="binding site" evidence="15">
    <location>
        <position position="109"/>
    </location>
    <ligand>
        <name>Ca(2+)</name>
        <dbReference type="ChEBI" id="CHEBI:29108"/>
        <label>1</label>
    </ligand>
</feature>
<dbReference type="CDD" id="cd04278">
    <property type="entry name" value="ZnMc_MMP"/>
    <property type="match status" value="1"/>
</dbReference>
<evidence type="ECO:0000256" key="11">
    <source>
        <dbReference type="ARBA" id="ARBA00023049"/>
    </source>
</evidence>
<feature type="disulfide bond" evidence="16">
    <location>
        <begin position="270"/>
        <end position="304"/>
    </location>
</feature>
<evidence type="ECO:0000256" key="10">
    <source>
        <dbReference type="ARBA" id="ARBA00022837"/>
    </source>
</evidence>
<feature type="binding site" evidence="15">
    <location>
        <position position="168"/>
    </location>
    <ligand>
        <name>Ca(2+)</name>
        <dbReference type="ChEBI" id="CHEBI:29108"/>
        <label>3</label>
    </ligand>
</feature>
<evidence type="ECO:0000256" key="2">
    <source>
        <dbReference type="ARBA" id="ARBA00010370"/>
    </source>
</evidence>
<keyword evidence="10 15" id="KW-0106">Calcium</keyword>
<feature type="binding site" evidence="15">
    <location>
        <position position="227"/>
    </location>
    <ligand>
        <name>Zn(2+)</name>
        <dbReference type="ChEBI" id="CHEBI:29105"/>
        <label>2</label>
        <note>catalytic</note>
    </ligand>
</feature>
<dbReference type="PANTHER" id="PTHR10201">
    <property type="entry name" value="MATRIX METALLOPROTEINASE"/>
    <property type="match status" value="1"/>
</dbReference>
<comment type="similarity">
    <text evidence="2">Belongs to the peptidase M10A family.</text>
</comment>
<dbReference type="Gene3D" id="1.10.10.1940">
    <property type="match status" value="1"/>
</dbReference>
<keyword evidence="3" id="KW-0964">Secreted</keyword>
<dbReference type="Pfam" id="PF01549">
    <property type="entry name" value="ShK"/>
    <property type="match status" value="1"/>
</dbReference>
<feature type="binding site" evidence="15">
    <location>
        <position position="186"/>
    </location>
    <ligand>
        <name>Zn(2+)</name>
        <dbReference type="ChEBI" id="CHEBI:29105"/>
        <label>1</label>
    </ligand>
</feature>
<keyword evidence="12" id="KW-0865">Zymogen</keyword>
<reference evidence="19" key="1">
    <citation type="submission" date="2022-11" db="UniProtKB">
        <authorList>
            <consortium name="EnsemblMetazoa"/>
        </authorList>
    </citation>
    <scope>IDENTIFICATION</scope>
</reference>
<keyword evidence="6 14" id="KW-0479">Metal-binding</keyword>
<dbReference type="InterPro" id="IPR033739">
    <property type="entry name" value="M10A_MMP"/>
</dbReference>
<feature type="binding site" evidence="15">
    <location>
        <position position="176"/>
    </location>
    <ligand>
        <name>Zn(2+)</name>
        <dbReference type="ChEBI" id="CHEBI:29105"/>
        <label>1</label>
    </ligand>
</feature>
<dbReference type="PIRSF" id="PIRSF001191">
    <property type="entry name" value="Peptidase_M10A_matrix"/>
    <property type="match status" value="1"/>
</dbReference>
<feature type="binding site" description="in inhibited form" evidence="15">
    <location>
        <position position="75"/>
    </location>
    <ligand>
        <name>Zn(2+)</name>
        <dbReference type="ChEBI" id="CHEBI:29105"/>
        <label>2</label>
        <note>catalytic</note>
    </ligand>
</feature>
<evidence type="ECO:0000256" key="12">
    <source>
        <dbReference type="ARBA" id="ARBA00023145"/>
    </source>
</evidence>
<dbReference type="FunFam" id="3.40.390.10:FF:000007">
    <property type="entry name" value="Collagenase 3"/>
    <property type="match status" value="1"/>
</dbReference>
<comment type="caution">
    <text evidence="16">Lacks conserved residue(s) required for the propagation of feature annotation.</text>
</comment>
<evidence type="ECO:0000256" key="8">
    <source>
        <dbReference type="ARBA" id="ARBA00022801"/>
    </source>
</evidence>
<dbReference type="InterPro" id="IPR001818">
    <property type="entry name" value="Pept_M10_metallopeptidase"/>
</dbReference>
<keyword evidence="8" id="KW-0378">Hydrolase</keyword>
<dbReference type="SUPFAM" id="SSF55486">
    <property type="entry name" value="Metalloproteases ('zincins'), catalytic domain"/>
    <property type="match status" value="1"/>
</dbReference>
<dbReference type="GO" id="GO:0008270">
    <property type="term" value="F:zinc ion binding"/>
    <property type="evidence" value="ECO:0007669"/>
    <property type="project" value="InterPro"/>
</dbReference>
<proteinExistence type="inferred from homology"/>
<evidence type="ECO:0000256" key="7">
    <source>
        <dbReference type="ARBA" id="ARBA00022729"/>
    </source>
</evidence>
<dbReference type="OMA" id="HIVRPRC"/>
<dbReference type="KEGG" id="epa:110254069"/>
<dbReference type="GO" id="GO:0004222">
    <property type="term" value="F:metalloendopeptidase activity"/>
    <property type="evidence" value="ECO:0007669"/>
    <property type="project" value="InterPro"/>
</dbReference>
<dbReference type="Pfam" id="PF01471">
    <property type="entry name" value="PG_binding_1"/>
    <property type="match status" value="1"/>
</dbReference>
<feature type="binding site" evidence="15">
    <location>
        <position position="161"/>
    </location>
    <ligand>
        <name>Zn(2+)</name>
        <dbReference type="ChEBI" id="CHEBI:29105"/>
        <label>1</label>
    </ligand>
</feature>
<dbReference type="InterPro" id="IPR003582">
    <property type="entry name" value="ShKT_dom"/>
</dbReference>
<keyword evidence="16" id="KW-1015">Disulfide bond</keyword>
<feature type="binding site" evidence="15">
    <location>
        <position position="191"/>
    </location>
    <ligand>
        <name>Ca(2+)</name>
        <dbReference type="ChEBI" id="CHEBI:29108"/>
        <label>1</label>
    </ligand>
</feature>
<evidence type="ECO:0000256" key="3">
    <source>
        <dbReference type="ARBA" id="ARBA00022525"/>
    </source>
</evidence>
<keyword evidence="4" id="KW-0800">Toxin</keyword>
<feature type="active site" evidence="13">
    <location>
        <position position="210"/>
    </location>
</feature>
<feature type="binding site" evidence="15">
    <location>
        <position position="191"/>
    </location>
    <ligand>
        <name>Ca(2+)</name>
        <dbReference type="ChEBI" id="CHEBI:29108"/>
        <label>3</label>
    </ligand>
</feature>
<name>A0A913Y881_EXADI</name>
<dbReference type="GeneID" id="110254069"/>
<evidence type="ECO:0000256" key="6">
    <source>
        <dbReference type="ARBA" id="ARBA00022723"/>
    </source>
</evidence>
<feature type="binding site" evidence="15">
    <location>
        <position position="188"/>
    </location>
    <ligand>
        <name>Ca(2+)</name>
        <dbReference type="ChEBI" id="CHEBI:29108"/>
        <label>3</label>
    </ligand>
</feature>
<protein>
    <recommendedName>
        <fullName evidence="18">ShKT domain-containing protein</fullName>
    </recommendedName>
</protein>
<dbReference type="Pfam" id="PF00413">
    <property type="entry name" value="Peptidase_M10"/>
    <property type="match status" value="1"/>
</dbReference>
<sequence>MLYLLIILSHLAVVLADDDKTFALKYLDQYHYISPTRSGTHDVNKAIKNFQQYFHLPVSGKLDEATVGLMKKSRCGVSDEEGGARRRRYVTVGNWGKTNLTYYVDYGDDLGKQVQDRIFYKAFQFWADVSMVTFTQVDSPKKADIKISFGYKSHDGTTGEHMCAYPFDGEGGVLAHAYFPDDGRAHFDEAERFTHESLDGTDLLWVATHEFGHSLGLEHTNIEGAVMYPYYNGYKPNMKLHSDDIAGIQSLYGAPQKTNPTKQPLTTPVCKDKLEHCPAYKNANYCSIYKEEMSYWCAKTCGLC</sequence>
<dbReference type="Proteomes" id="UP000887567">
    <property type="component" value="Unplaced"/>
</dbReference>
<feature type="domain" description="ShKT" evidence="18">
    <location>
        <begin position="270"/>
        <end position="304"/>
    </location>
</feature>
<evidence type="ECO:0000256" key="14">
    <source>
        <dbReference type="PIRSR" id="PIRSR001191-2"/>
    </source>
</evidence>
<evidence type="ECO:0000313" key="20">
    <source>
        <dbReference type="Proteomes" id="UP000887567"/>
    </source>
</evidence>
<dbReference type="GO" id="GO:0031012">
    <property type="term" value="C:extracellular matrix"/>
    <property type="evidence" value="ECO:0007669"/>
    <property type="project" value="InterPro"/>
</dbReference>